<dbReference type="PANTHER" id="PTHR21237:SF23">
    <property type="entry name" value="GRPE PROTEIN HOMOLOG, MITOCHONDRIAL"/>
    <property type="match status" value="1"/>
</dbReference>
<feature type="coiled-coil region" evidence="6">
    <location>
        <begin position="82"/>
        <end position="109"/>
    </location>
</feature>
<dbReference type="RefSeq" id="WP_045278277.1">
    <property type="nucleotide sequence ID" value="NZ_CAKKLT010000048.1"/>
</dbReference>
<dbReference type="GO" id="GO:0006457">
    <property type="term" value="P:protein folding"/>
    <property type="evidence" value="ECO:0007669"/>
    <property type="project" value="InterPro"/>
</dbReference>
<keyword evidence="3 4" id="KW-0346">Stress response</keyword>
<dbReference type="PRINTS" id="PR00773">
    <property type="entry name" value="GRPEPROTEIN"/>
</dbReference>
<feature type="compositionally biased region" description="Acidic residues" evidence="7">
    <location>
        <begin position="44"/>
        <end position="59"/>
    </location>
</feature>
<evidence type="ECO:0000256" key="1">
    <source>
        <dbReference type="ARBA" id="ARBA00009054"/>
    </source>
</evidence>
<organism evidence="8 9">
    <name type="scientific">Microbacterium oxydans</name>
    <dbReference type="NCBI Taxonomy" id="82380"/>
    <lineage>
        <taxon>Bacteria</taxon>
        <taxon>Bacillati</taxon>
        <taxon>Actinomycetota</taxon>
        <taxon>Actinomycetes</taxon>
        <taxon>Micrococcales</taxon>
        <taxon>Microbacteriaceae</taxon>
        <taxon>Microbacterium</taxon>
    </lineage>
</organism>
<dbReference type="PROSITE" id="PS01071">
    <property type="entry name" value="GRPE"/>
    <property type="match status" value="1"/>
</dbReference>
<dbReference type="Pfam" id="PF01025">
    <property type="entry name" value="GrpE"/>
    <property type="match status" value="1"/>
</dbReference>
<dbReference type="GO" id="GO:0051082">
    <property type="term" value="F:unfolded protein binding"/>
    <property type="evidence" value="ECO:0007669"/>
    <property type="project" value="TreeGrafter"/>
</dbReference>
<dbReference type="SUPFAM" id="SSF58014">
    <property type="entry name" value="Coiled-coil domain of nucleotide exchange factor GrpE"/>
    <property type="match status" value="1"/>
</dbReference>
<evidence type="ECO:0000256" key="7">
    <source>
        <dbReference type="SAM" id="MobiDB-lite"/>
    </source>
</evidence>
<proteinExistence type="inferred from homology"/>
<dbReference type="GO" id="GO:0051087">
    <property type="term" value="F:protein-folding chaperone binding"/>
    <property type="evidence" value="ECO:0007669"/>
    <property type="project" value="InterPro"/>
</dbReference>
<evidence type="ECO:0000256" key="2">
    <source>
        <dbReference type="ARBA" id="ARBA00023186"/>
    </source>
</evidence>
<protein>
    <recommendedName>
        <fullName evidence="3 4">Protein GrpE</fullName>
    </recommendedName>
    <alternativeName>
        <fullName evidence="3">HSP-70 cofactor</fullName>
    </alternativeName>
</protein>
<evidence type="ECO:0000313" key="9">
    <source>
        <dbReference type="Proteomes" id="UP000033640"/>
    </source>
</evidence>
<comment type="subunit">
    <text evidence="3">Homodimer.</text>
</comment>
<evidence type="ECO:0000313" key="8">
    <source>
        <dbReference type="EMBL" id="KJL30468.1"/>
    </source>
</evidence>
<evidence type="ECO:0000256" key="5">
    <source>
        <dbReference type="RuleBase" id="RU004478"/>
    </source>
</evidence>
<dbReference type="HAMAP" id="MF_01151">
    <property type="entry name" value="GrpE"/>
    <property type="match status" value="1"/>
</dbReference>
<dbReference type="GO" id="GO:0000774">
    <property type="term" value="F:adenyl-nucleotide exchange factor activity"/>
    <property type="evidence" value="ECO:0007669"/>
    <property type="project" value="InterPro"/>
</dbReference>
<comment type="subcellular location">
    <subcellularLocation>
        <location evidence="3">Cytoplasm</location>
    </subcellularLocation>
</comment>
<dbReference type="SUPFAM" id="SSF51064">
    <property type="entry name" value="Head domain of nucleotide exchange factor GrpE"/>
    <property type="match status" value="1"/>
</dbReference>
<dbReference type="AlphaFoldDB" id="A0A0F0LBG5"/>
<evidence type="ECO:0000256" key="6">
    <source>
        <dbReference type="SAM" id="Coils"/>
    </source>
</evidence>
<dbReference type="OrthoDB" id="5191115at2"/>
<name>A0A0F0LBG5_9MICO</name>
<dbReference type="InterPro" id="IPR009012">
    <property type="entry name" value="GrpE_head"/>
</dbReference>
<dbReference type="Proteomes" id="UP000033640">
    <property type="component" value="Unassembled WGS sequence"/>
</dbReference>
<dbReference type="Gene3D" id="2.30.22.10">
    <property type="entry name" value="Head domain of nucleotide exchange factor GrpE"/>
    <property type="match status" value="1"/>
</dbReference>
<keyword evidence="2 3" id="KW-0143">Chaperone</keyword>
<comment type="similarity">
    <text evidence="1 3 5">Belongs to the GrpE family.</text>
</comment>
<reference evidence="8 9" key="1">
    <citation type="submission" date="2015-02" db="EMBL/GenBank/DDBJ databases">
        <title>Draft genome sequences of ten Microbacterium spp. with emphasis on heavy metal contaminated environments.</title>
        <authorList>
            <person name="Corretto E."/>
        </authorList>
    </citation>
    <scope>NUCLEOTIDE SEQUENCE [LARGE SCALE GENOMIC DNA]</scope>
    <source>
        <strain evidence="8 9">BEL4b</strain>
    </source>
</reference>
<keyword evidence="6" id="KW-0175">Coiled coil</keyword>
<dbReference type="InterPro" id="IPR013805">
    <property type="entry name" value="GrpE_CC"/>
</dbReference>
<evidence type="ECO:0000256" key="3">
    <source>
        <dbReference type="HAMAP-Rule" id="MF_01151"/>
    </source>
</evidence>
<dbReference type="Gene3D" id="3.90.20.20">
    <property type="match status" value="1"/>
</dbReference>
<keyword evidence="3" id="KW-0963">Cytoplasm</keyword>
<dbReference type="InterPro" id="IPR000740">
    <property type="entry name" value="GrpE"/>
</dbReference>
<sequence length="226" mass="24104">MTDKNFDENEIPESAEGRSEGSDAQAPGPAPHHQDSREAQAAEGSDETPVDGAADELTVDDILGAPQTGEAAAEDAVLADLESTLLNDLKRLQAEYANYRRRTEEQRQIENERAKGEAVKGLIPVLDDLDRAAAHGDLVDGTPFAVIADKVRAVVERLGVVSYGEQGEDFDPQRHEAIFQQPTPGAAKATVLEVVEVGYRLGDVELRPAKVVVAVPVDPSTGSGTQ</sequence>
<dbReference type="PATRIC" id="fig|82380.11.peg.881"/>
<dbReference type="PANTHER" id="PTHR21237">
    <property type="entry name" value="GRPE PROTEIN"/>
    <property type="match status" value="1"/>
</dbReference>
<dbReference type="GO" id="GO:0042803">
    <property type="term" value="F:protein homodimerization activity"/>
    <property type="evidence" value="ECO:0007669"/>
    <property type="project" value="InterPro"/>
</dbReference>
<gene>
    <name evidence="3 8" type="primary">grpE</name>
    <name evidence="8" type="ORF">RS83_00854</name>
</gene>
<dbReference type="EMBL" id="JYIW01000019">
    <property type="protein sequence ID" value="KJL30468.1"/>
    <property type="molecule type" value="Genomic_DNA"/>
</dbReference>
<dbReference type="GO" id="GO:0005737">
    <property type="term" value="C:cytoplasm"/>
    <property type="evidence" value="ECO:0007669"/>
    <property type="project" value="UniProtKB-SubCell"/>
</dbReference>
<dbReference type="CDD" id="cd00446">
    <property type="entry name" value="GrpE"/>
    <property type="match status" value="1"/>
</dbReference>
<comment type="caution">
    <text evidence="8">The sequence shown here is derived from an EMBL/GenBank/DDBJ whole genome shotgun (WGS) entry which is preliminary data.</text>
</comment>
<comment type="function">
    <text evidence="3 4">Participates actively in the response to hyperosmotic and heat shock by preventing the aggregation of stress-denatured proteins, in association with DnaK and GrpE. It is the nucleotide exchange factor for DnaK and may function as a thermosensor. Unfolded proteins bind initially to DnaJ; upon interaction with the DnaJ-bound protein, DnaK hydrolyzes its bound ATP, resulting in the formation of a stable complex. GrpE releases ADP from DnaK; ATP binding to DnaK triggers the release of the substrate protein, thus completing the reaction cycle. Several rounds of ATP-dependent interactions between DnaJ, DnaK and GrpE are required for fully efficient folding.</text>
</comment>
<accession>A0A0F0LBG5</accession>
<feature type="region of interest" description="Disordered" evidence="7">
    <location>
        <begin position="1"/>
        <end position="73"/>
    </location>
</feature>
<evidence type="ECO:0000256" key="4">
    <source>
        <dbReference type="RuleBase" id="RU000639"/>
    </source>
</evidence>